<sequence length="40" mass="4606">MEYDVLFLEPGEVYPLDDLEIRLLQYPLRLSEPGIVISIG</sequence>
<name>A0A382CP28_9ZZZZ</name>
<gene>
    <name evidence="1" type="ORF">METZ01_LOCUS180473</name>
</gene>
<dbReference type="EMBL" id="UINC01035351">
    <property type="protein sequence ID" value="SVB27619.1"/>
    <property type="molecule type" value="Genomic_DNA"/>
</dbReference>
<dbReference type="AlphaFoldDB" id="A0A382CP28"/>
<reference evidence="1" key="1">
    <citation type="submission" date="2018-05" db="EMBL/GenBank/DDBJ databases">
        <authorList>
            <person name="Lanie J.A."/>
            <person name="Ng W.-L."/>
            <person name="Kazmierczak K.M."/>
            <person name="Andrzejewski T.M."/>
            <person name="Davidsen T.M."/>
            <person name="Wayne K.J."/>
            <person name="Tettelin H."/>
            <person name="Glass J.I."/>
            <person name="Rusch D."/>
            <person name="Podicherti R."/>
            <person name="Tsui H.-C.T."/>
            <person name="Winkler M.E."/>
        </authorList>
    </citation>
    <scope>NUCLEOTIDE SEQUENCE</scope>
</reference>
<accession>A0A382CP28</accession>
<proteinExistence type="predicted"/>
<evidence type="ECO:0000313" key="1">
    <source>
        <dbReference type="EMBL" id="SVB27619.1"/>
    </source>
</evidence>
<organism evidence="1">
    <name type="scientific">marine metagenome</name>
    <dbReference type="NCBI Taxonomy" id="408172"/>
    <lineage>
        <taxon>unclassified sequences</taxon>
        <taxon>metagenomes</taxon>
        <taxon>ecological metagenomes</taxon>
    </lineage>
</organism>
<protein>
    <submittedName>
        <fullName evidence="1">Uncharacterized protein</fullName>
    </submittedName>
</protein>